<reference evidence="2" key="1">
    <citation type="journal article" date="2014" name="Int. J. Syst. Evol. Microbiol.">
        <title>Complete genome sequence of Corynebacterium casei LMG S-19264T (=DSM 44701T), isolated from a smear-ripened cheese.</title>
        <authorList>
            <consortium name="US DOE Joint Genome Institute (JGI-PGF)"/>
            <person name="Walter F."/>
            <person name="Albersmeier A."/>
            <person name="Kalinowski J."/>
            <person name="Ruckert C."/>
        </authorList>
    </citation>
    <scope>NUCLEOTIDE SEQUENCE</scope>
    <source>
        <strain evidence="2">VKM Ac-1958</strain>
    </source>
</reference>
<keyword evidence="1" id="KW-0812">Transmembrane</keyword>
<dbReference type="Proteomes" id="UP001142325">
    <property type="component" value="Unassembled WGS sequence"/>
</dbReference>
<feature type="transmembrane region" description="Helical" evidence="1">
    <location>
        <begin position="76"/>
        <end position="92"/>
    </location>
</feature>
<reference evidence="2" key="2">
    <citation type="submission" date="2023-01" db="EMBL/GenBank/DDBJ databases">
        <authorList>
            <person name="Sun Q."/>
            <person name="Evtushenko L."/>
        </authorList>
    </citation>
    <scope>NUCLEOTIDE SEQUENCE</scope>
    <source>
        <strain evidence="2">VKM Ac-1958</strain>
    </source>
</reference>
<sequence>MRASTLVWAASGLLALEGAALVIIALLELFGLGAGNAASIPTAIALIVLTLIAGVGLVAFAVGVLRGKGWARSGGVAVQVLAIATAFSALSVQPLPWAFVLGVGGSGLVGLVLLISVARRAGAQESRRRLSDDETH</sequence>
<dbReference type="RefSeq" id="WP_204937705.1">
    <property type="nucleotide sequence ID" value="NZ_BAAAUM010000002.1"/>
</dbReference>
<name>A0A9W6HTW5_9MICO</name>
<keyword evidence="3" id="KW-1185">Reference proteome</keyword>
<keyword evidence="1" id="KW-0472">Membrane</keyword>
<dbReference type="EMBL" id="BSET01000002">
    <property type="protein sequence ID" value="GLK02878.1"/>
    <property type="molecule type" value="Genomic_DNA"/>
</dbReference>
<evidence type="ECO:0000256" key="1">
    <source>
        <dbReference type="SAM" id="Phobius"/>
    </source>
</evidence>
<comment type="caution">
    <text evidence="2">The sequence shown here is derived from an EMBL/GenBank/DDBJ whole genome shotgun (WGS) entry which is preliminary data.</text>
</comment>
<keyword evidence="1" id="KW-1133">Transmembrane helix</keyword>
<proteinExistence type="predicted"/>
<protein>
    <submittedName>
        <fullName evidence="2">Uncharacterized protein</fullName>
    </submittedName>
</protein>
<accession>A0A9W6HTW5</accession>
<organism evidence="2 3">
    <name type="scientific">Microbacterium keratanolyticum</name>
    <dbReference type="NCBI Taxonomy" id="67574"/>
    <lineage>
        <taxon>Bacteria</taxon>
        <taxon>Bacillati</taxon>
        <taxon>Actinomycetota</taxon>
        <taxon>Actinomycetes</taxon>
        <taxon>Micrococcales</taxon>
        <taxon>Microbacteriaceae</taxon>
        <taxon>Microbacterium</taxon>
    </lineage>
</organism>
<gene>
    <name evidence="2" type="ORF">GCM10017596_25930</name>
</gene>
<feature type="transmembrane region" description="Helical" evidence="1">
    <location>
        <begin position="44"/>
        <end position="64"/>
    </location>
</feature>
<evidence type="ECO:0000313" key="3">
    <source>
        <dbReference type="Proteomes" id="UP001142325"/>
    </source>
</evidence>
<dbReference type="AlphaFoldDB" id="A0A9W6HTW5"/>
<evidence type="ECO:0000313" key="2">
    <source>
        <dbReference type="EMBL" id="GLK02878.1"/>
    </source>
</evidence>
<feature type="transmembrane region" description="Helical" evidence="1">
    <location>
        <begin position="98"/>
        <end position="118"/>
    </location>
</feature>